<dbReference type="InterPro" id="IPR000195">
    <property type="entry name" value="Rab-GAP-TBC_dom"/>
</dbReference>
<dbReference type="GO" id="GO:0005737">
    <property type="term" value="C:cytoplasm"/>
    <property type="evidence" value="ECO:0007669"/>
    <property type="project" value="UniProtKB-ARBA"/>
</dbReference>
<dbReference type="Gene3D" id="2.30.29.230">
    <property type="match status" value="1"/>
</dbReference>
<feature type="region of interest" description="Disordered" evidence="2">
    <location>
        <begin position="534"/>
        <end position="553"/>
    </location>
</feature>
<dbReference type="Pfam" id="PF12068">
    <property type="entry name" value="PH_RBD"/>
    <property type="match status" value="1"/>
</dbReference>
<dbReference type="SMART" id="SM00164">
    <property type="entry name" value="TBC"/>
    <property type="match status" value="1"/>
</dbReference>
<dbReference type="Pfam" id="PF00566">
    <property type="entry name" value="RabGAP-TBC"/>
    <property type="match status" value="1"/>
</dbReference>
<protein>
    <recommendedName>
        <fullName evidence="3">Rab-GAP TBC domain-containing protein</fullName>
    </recommendedName>
</protein>
<dbReference type="PROSITE" id="PS50086">
    <property type="entry name" value="TBC_RABGAP"/>
    <property type="match status" value="1"/>
</dbReference>
<feature type="domain" description="Rab-GAP TBC" evidence="3">
    <location>
        <begin position="302"/>
        <end position="474"/>
    </location>
</feature>
<comment type="caution">
    <text evidence="4">The sequence shown here is derived from an EMBL/GenBank/DDBJ whole genome shotgun (WGS) entry which is preliminary data.</text>
</comment>
<evidence type="ECO:0000256" key="2">
    <source>
        <dbReference type="SAM" id="MobiDB-lite"/>
    </source>
</evidence>
<sequence length="565" mass="64231">MAAKGKLLFSKDGVFVHTTVARADEDALVAGRIFLWEKAEGIFVEWKALDELEGPPADNEWTVVDTVGYKAERCSEDSGTVSMKHVKRSASQTKYVINFDIKDLKSFKRSKPNLGWSYLIFILRCGTTYPALHFHQGGTKALIKELEKYLIIKRSPSDSCLYLVREHDPQALTRSFDELQLFEQQATDIVTKFINDPYTATWGGFAKVTSFLQKTLLHDSSDDLSPDKETVAEMLQDDELTGMKINNQEEPGFEVVTTRELPPRPSVIRSEPLSPQLWTRFMDEEGRVKNVGQLKETIFRGGVFPSIRVQVWKFLLGYYDWNSTYRSRTEHRKKKVDDYFRMKLQWKSVSEEQERRFTPMKERKSLIGYVQGMSDLLSPILVVMENEVDAFWCFAGFMELLCHNFDMDQAGMKKQLLQLNTLLRFLDPGLHNYLGKKLLTFRCATSFCQHINDMSNTIPLEDMLCTAEAIVIQCKQCKDLPEAIQEILGIESPRPLDRETKSPSESSVITASTPSTPDHIQLNGNVDTASISEASSSQCGQSPEARTPDDGGCIEILPDNMDLVY</sequence>
<evidence type="ECO:0000313" key="4">
    <source>
        <dbReference type="EMBL" id="KAK2158749.1"/>
    </source>
</evidence>
<keyword evidence="5" id="KW-1185">Reference proteome</keyword>
<keyword evidence="1" id="KW-0343">GTPase activation</keyword>
<dbReference type="PANTHER" id="PTHR22957:SF645">
    <property type="entry name" value="LD27216P"/>
    <property type="match status" value="1"/>
</dbReference>
<reference evidence="4" key="1">
    <citation type="journal article" date="2023" name="Mol. Biol. Evol.">
        <title>Third-Generation Sequencing Reveals the Adaptive Role of the Epigenome in Three Deep-Sea Polychaetes.</title>
        <authorList>
            <person name="Perez M."/>
            <person name="Aroh O."/>
            <person name="Sun Y."/>
            <person name="Lan Y."/>
            <person name="Juniper S.K."/>
            <person name="Young C.R."/>
            <person name="Angers B."/>
            <person name="Qian P.Y."/>
        </authorList>
    </citation>
    <scope>NUCLEOTIDE SEQUENCE</scope>
    <source>
        <strain evidence="4">P08H-3</strain>
    </source>
</reference>
<dbReference type="SUPFAM" id="SSF47923">
    <property type="entry name" value="Ypt/Rab-GAP domain of gyp1p"/>
    <property type="match status" value="1"/>
</dbReference>
<accession>A0AAD9JSU7</accession>
<gene>
    <name evidence="4" type="ORF">LSH36_164g01003</name>
</gene>
<name>A0AAD9JSU7_9ANNE</name>
<organism evidence="4 5">
    <name type="scientific">Paralvinella palmiformis</name>
    <dbReference type="NCBI Taxonomy" id="53620"/>
    <lineage>
        <taxon>Eukaryota</taxon>
        <taxon>Metazoa</taxon>
        <taxon>Spiralia</taxon>
        <taxon>Lophotrochozoa</taxon>
        <taxon>Annelida</taxon>
        <taxon>Polychaeta</taxon>
        <taxon>Sedentaria</taxon>
        <taxon>Canalipalpata</taxon>
        <taxon>Terebellida</taxon>
        <taxon>Terebelliformia</taxon>
        <taxon>Alvinellidae</taxon>
        <taxon>Paralvinella</taxon>
    </lineage>
</organism>
<proteinExistence type="predicted"/>
<dbReference type="PANTHER" id="PTHR22957">
    <property type="entry name" value="TBC1 DOMAIN FAMILY MEMBER GTPASE-ACTIVATING PROTEIN"/>
    <property type="match status" value="1"/>
</dbReference>
<evidence type="ECO:0000259" key="3">
    <source>
        <dbReference type="PROSITE" id="PS50086"/>
    </source>
</evidence>
<evidence type="ECO:0000256" key="1">
    <source>
        <dbReference type="ARBA" id="ARBA00022468"/>
    </source>
</evidence>
<dbReference type="EMBL" id="JAODUP010000164">
    <property type="protein sequence ID" value="KAK2158749.1"/>
    <property type="molecule type" value="Genomic_DNA"/>
</dbReference>
<feature type="compositionally biased region" description="Polar residues" evidence="2">
    <location>
        <begin position="503"/>
        <end position="520"/>
    </location>
</feature>
<dbReference type="Proteomes" id="UP001208570">
    <property type="component" value="Unassembled WGS sequence"/>
</dbReference>
<evidence type="ECO:0000313" key="5">
    <source>
        <dbReference type="Proteomes" id="UP001208570"/>
    </source>
</evidence>
<dbReference type="Gene3D" id="1.10.8.270">
    <property type="entry name" value="putative rabgap domain of human tbc1 domain family member 14 like domains"/>
    <property type="match status" value="1"/>
</dbReference>
<dbReference type="AlphaFoldDB" id="A0AAD9JSU7"/>
<dbReference type="InterPro" id="IPR035969">
    <property type="entry name" value="Rab-GAP_TBC_sf"/>
</dbReference>
<dbReference type="InterPro" id="IPR021935">
    <property type="entry name" value="SGSM1/2_RBD"/>
</dbReference>
<feature type="region of interest" description="Disordered" evidence="2">
    <location>
        <begin position="491"/>
        <end position="520"/>
    </location>
</feature>
<dbReference type="GO" id="GO:0005096">
    <property type="term" value="F:GTPase activator activity"/>
    <property type="evidence" value="ECO:0007669"/>
    <property type="project" value="UniProtKB-KW"/>
</dbReference>